<dbReference type="EMBL" id="CP014544">
    <property type="protein sequence ID" value="AMO69232.1"/>
    <property type="molecule type" value="Genomic_DNA"/>
</dbReference>
<dbReference type="PANTHER" id="PTHR35841">
    <property type="entry name" value="PHOSPHONATES-BINDING PERIPLASMIC PROTEIN"/>
    <property type="match status" value="1"/>
</dbReference>
<accession>A0A127M7L6</accession>
<evidence type="ECO:0000313" key="3">
    <source>
        <dbReference type="Proteomes" id="UP000074119"/>
    </source>
</evidence>
<feature type="signal peptide" evidence="1">
    <location>
        <begin position="1"/>
        <end position="18"/>
    </location>
</feature>
<protein>
    <submittedName>
        <fullName evidence="2">Phosphate ABC transporter</fullName>
    </submittedName>
</protein>
<sequence length="269" mass="29995">MKNIILAFVLLQSLCVSAAEYRVGVVPQFEARRLNEVWLPILDELAKRTGDSFVLLTSKSIPEFEASFQRGDFDIAYMNPWHAIVAYETQQYLPIVRDGDRKLKGILVVRKDSGITSVKQLEGAEIAFPAPNALGASLLMRADLKMIHGIDIVPKYVDTHSSVYLNVALQSTMAGGGVKRTLKEQAPALQDMLMVLYETRAVNPHPIVVHPRVPRDAAQRISESLLAMASNVDSQKLLAEIPMRRAVATNIDEYLPLTDWGLHDFYVPK</sequence>
<proteinExistence type="predicted"/>
<gene>
    <name evidence="2" type="ORF">AZF00_13370</name>
</gene>
<dbReference type="AlphaFoldDB" id="A0A127M7L6"/>
<dbReference type="SUPFAM" id="SSF53850">
    <property type="entry name" value="Periplasmic binding protein-like II"/>
    <property type="match status" value="1"/>
</dbReference>
<evidence type="ECO:0000256" key="1">
    <source>
        <dbReference type="SAM" id="SignalP"/>
    </source>
</evidence>
<dbReference type="Proteomes" id="UP000074119">
    <property type="component" value="Chromosome"/>
</dbReference>
<dbReference type="KEGG" id="zal:AZF00_13370"/>
<dbReference type="Gene3D" id="3.40.190.10">
    <property type="entry name" value="Periplasmic binding protein-like II"/>
    <property type="match status" value="2"/>
</dbReference>
<keyword evidence="1" id="KW-0732">Signal</keyword>
<dbReference type="Pfam" id="PF12974">
    <property type="entry name" value="Phosphonate-bd"/>
    <property type="match status" value="1"/>
</dbReference>
<reference evidence="2 3" key="1">
    <citation type="submission" date="2015-12" db="EMBL/GenBank/DDBJ databases">
        <authorList>
            <person name="Shamseldin A."/>
            <person name="Moawad H."/>
            <person name="Abd El-Rahim W.M."/>
            <person name="Sadowsky M.J."/>
        </authorList>
    </citation>
    <scope>NUCLEOTIDE SEQUENCE [LARGE SCALE GENOMIC DNA]</scope>
    <source>
        <strain evidence="2 3">SM2</strain>
    </source>
</reference>
<dbReference type="STRING" id="1470434.AZF00_13370"/>
<feature type="chain" id="PRO_5007275123" evidence="1">
    <location>
        <begin position="19"/>
        <end position="269"/>
    </location>
</feature>
<evidence type="ECO:0000313" key="2">
    <source>
        <dbReference type="EMBL" id="AMO69232.1"/>
    </source>
</evidence>
<organism evidence="2 3">
    <name type="scientific">Zhongshania aliphaticivorans</name>
    <dbReference type="NCBI Taxonomy" id="1470434"/>
    <lineage>
        <taxon>Bacteria</taxon>
        <taxon>Pseudomonadati</taxon>
        <taxon>Pseudomonadota</taxon>
        <taxon>Gammaproteobacteria</taxon>
        <taxon>Cellvibrionales</taxon>
        <taxon>Spongiibacteraceae</taxon>
        <taxon>Zhongshania</taxon>
    </lineage>
</organism>
<dbReference type="RefSeq" id="WP_062383916.1">
    <property type="nucleotide sequence ID" value="NZ_CP014544.1"/>
</dbReference>
<dbReference type="PANTHER" id="PTHR35841:SF1">
    <property type="entry name" value="PHOSPHONATES-BINDING PERIPLASMIC PROTEIN"/>
    <property type="match status" value="1"/>
</dbReference>
<name>A0A127M7L6_9GAMM</name>